<proteinExistence type="predicted"/>
<accession>A0A859QI74</accession>
<dbReference type="KEGG" id="emx:FKV68_09330"/>
<keyword evidence="2" id="KW-1185">Reference proteome</keyword>
<evidence type="ECO:0000313" key="2">
    <source>
        <dbReference type="Proteomes" id="UP000510721"/>
    </source>
</evidence>
<dbReference type="RefSeq" id="WP_180941178.1">
    <property type="nucleotide sequence ID" value="NZ_CP041238.1"/>
</dbReference>
<dbReference type="EMBL" id="CP041238">
    <property type="protein sequence ID" value="QLL61630.1"/>
    <property type="molecule type" value="Genomic_DNA"/>
</dbReference>
<evidence type="ECO:0000313" key="1">
    <source>
        <dbReference type="EMBL" id="QLL61630.1"/>
    </source>
</evidence>
<name>A0A859QI74_9HYPH</name>
<sequence>MGTSDLNQDTLEAKAIAAVAEELERQAAENPSKLRVSRTAGKLTVNGEIDVDAVVMVVVGSMAGGP</sequence>
<organism evidence="1 2">
    <name type="scientific">Sinorhizobium mexicanum</name>
    <dbReference type="NCBI Taxonomy" id="375549"/>
    <lineage>
        <taxon>Bacteria</taxon>
        <taxon>Pseudomonadati</taxon>
        <taxon>Pseudomonadota</taxon>
        <taxon>Alphaproteobacteria</taxon>
        <taxon>Hyphomicrobiales</taxon>
        <taxon>Rhizobiaceae</taxon>
        <taxon>Sinorhizobium/Ensifer group</taxon>
        <taxon>Sinorhizobium</taxon>
    </lineage>
</organism>
<dbReference type="AlphaFoldDB" id="A0A859QI74"/>
<reference evidence="1 2" key="1">
    <citation type="submission" date="2019-06" db="EMBL/GenBank/DDBJ databases">
        <title>Complete genome sequence of Ensifer mexicanus ITTG R7 isolated from nodules of Acacia angustissima (Mill.) Kuntze.</title>
        <authorList>
            <person name="Rincon-Rosales R."/>
            <person name="Rogel M.A."/>
            <person name="Guerrero G."/>
            <person name="Rincon-Molina C.I."/>
            <person name="Lopez-Lopez A."/>
            <person name="Martinez-Romero E."/>
        </authorList>
    </citation>
    <scope>NUCLEOTIDE SEQUENCE [LARGE SCALE GENOMIC DNA]</scope>
    <source>
        <strain evidence="1 2">ITTG R7</strain>
    </source>
</reference>
<gene>
    <name evidence="1" type="ORF">FKV68_09330</name>
</gene>
<protein>
    <submittedName>
        <fullName evidence="1">Uncharacterized protein</fullName>
    </submittedName>
</protein>
<dbReference type="Proteomes" id="UP000510721">
    <property type="component" value="Chromosome"/>
</dbReference>